<accession>A0A367KGA2</accession>
<evidence type="ECO:0000313" key="2">
    <source>
        <dbReference type="Proteomes" id="UP000252139"/>
    </source>
</evidence>
<name>A0A367KGA2_RHIAZ</name>
<proteinExistence type="predicted"/>
<dbReference type="OrthoDB" id="10274615at2759"/>
<keyword evidence="2" id="KW-1185">Reference proteome</keyword>
<dbReference type="AlphaFoldDB" id="A0A367KGA2"/>
<evidence type="ECO:0000313" key="1">
    <source>
        <dbReference type="EMBL" id="RCI01207.1"/>
    </source>
</evidence>
<organism evidence="1 2">
    <name type="scientific">Rhizopus azygosporus</name>
    <name type="common">Rhizopus microsporus var. azygosporus</name>
    <dbReference type="NCBI Taxonomy" id="86630"/>
    <lineage>
        <taxon>Eukaryota</taxon>
        <taxon>Fungi</taxon>
        <taxon>Fungi incertae sedis</taxon>
        <taxon>Mucoromycota</taxon>
        <taxon>Mucoromycotina</taxon>
        <taxon>Mucoromycetes</taxon>
        <taxon>Mucorales</taxon>
        <taxon>Mucorineae</taxon>
        <taxon>Rhizopodaceae</taxon>
        <taxon>Rhizopus</taxon>
    </lineage>
</organism>
<reference evidence="1 2" key="1">
    <citation type="journal article" date="2018" name="G3 (Bethesda)">
        <title>Phylogenetic and Phylogenomic Definition of Rhizopus Species.</title>
        <authorList>
            <person name="Gryganskyi A.P."/>
            <person name="Golan J."/>
            <person name="Dolatabadi S."/>
            <person name="Mondo S."/>
            <person name="Robb S."/>
            <person name="Idnurm A."/>
            <person name="Muszewska A."/>
            <person name="Steczkiewicz K."/>
            <person name="Masonjones S."/>
            <person name="Liao H.L."/>
            <person name="Gajdeczka M.T."/>
            <person name="Anike F."/>
            <person name="Vuek A."/>
            <person name="Anishchenko I.M."/>
            <person name="Voigt K."/>
            <person name="de Hoog G.S."/>
            <person name="Smith M.E."/>
            <person name="Heitman J."/>
            <person name="Vilgalys R."/>
            <person name="Stajich J.E."/>
        </authorList>
    </citation>
    <scope>NUCLEOTIDE SEQUENCE [LARGE SCALE GENOMIC DNA]</scope>
    <source>
        <strain evidence="1 2">CBS 357.93</strain>
    </source>
</reference>
<dbReference type="EMBL" id="PJQL01000020">
    <property type="protein sequence ID" value="RCI01207.1"/>
    <property type="molecule type" value="Genomic_DNA"/>
</dbReference>
<gene>
    <name evidence="1" type="ORF">CU097_008043</name>
</gene>
<protein>
    <submittedName>
        <fullName evidence="1">Uncharacterized protein</fullName>
    </submittedName>
</protein>
<dbReference type="Proteomes" id="UP000252139">
    <property type="component" value="Unassembled WGS sequence"/>
</dbReference>
<comment type="caution">
    <text evidence="1">The sequence shown here is derived from an EMBL/GenBank/DDBJ whole genome shotgun (WGS) entry which is preliminary data.</text>
</comment>
<sequence length="92" mass="10274">MTDKRKIAEEYCYGKACGLSSTWPELNSSVSEEDKVLIDDACDKLIEVDIPRPATLDRLGVSLGSYIPMLRCILATYEDSLICCFDVVVQHL</sequence>